<dbReference type="AlphaFoldDB" id="A0A1N6S8H5"/>
<organism evidence="7 8">
    <name type="scientific">Solilutibacter tolerans</name>
    <dbReference type="NCBI Taxonomy" id="1604334"/>
    <lineage>
        <taxon>Bacteria</taxon>
        <taxon>Pseudomonadati</taxon>
        <taxon>Pseudomonadota</taxon>
        <taxon>Gammaproteobacteria</taxon>
        <taxon>Lysobacterales</taxon>
        <taxon>Lysobacteraceae</taxon>
        <taxon>Solilutibacter</taxon>
    </lineage>
</organism>
<dbReference type="PANTHER" id="PTHR30469:SF15">
    <property type="entry name" value="HLYD FAMILY OF SECRETION PROTEINS"/>
    <property type="match status" value="1"/>
</dbReference>
<dbReference type="Pfam" id="PF25954">
    <property type="entry name" value="Beta-barrel_RND_2"/>
    <property type="match status" value="1"/>
</dbReference>
<dbReference type="PANTHER" id="PTHR30469">
    <property type="entry name" value="MULTIDRUG RESISTANCE PROTEIN MDTA"/>
    <property type="match status" value="1"/>
</dbReference>
<feature type="chain" id="PRO_5013360373" evidence="3">
    <location>
        <begin position="30"/>
        <end position="395"/>
    </location>
</feature>
<protein>
    <submittedName>
        <fullName evidence="7">RND family efflux transporter, MFP subunit</fullName>
    </submittedName>
</protein>
<evidence type="ECO:0000259" key="4">
    <source>
        <dbReference type="Pfam" id="PF25876"/>
    </source>
</evidence>
<name>A0A1N6S8H5_9GAMM</name>
<proteinExistence type="inferred from homology"/>
<evidence type="ECO:0000256" key="3">
    <source>
        <dbReference type="SAM" id="SignalP"/>
    </source>
</evidence>
<feature type="region of interest" description="Disordered" evidence="2">
    <location>
        <begin position="370"/>
        <end position="395"/>
    </location>
</feature>
<dbReference type="InterPro" id="IPR006143">
    <property type="entry name" value="RND_pump_MFP"/>
</dbReference>
<dbReference type="Pfam" id="PF25917">
    <property type="entry name" value="BSH_RND"/>
    <property type="match status" value="1"/>
</dbReference>
<evidence type="ECO:0000313" key="7">
    <source>
        <dbReference type="EMBL" id="SIQ37405.1"/>
    </source>
</evidence>
<dbReference type="Gene3D" id="2.40.30.170">
    <property type="match status" value="1"/>
</dbReference>
<dbReference type="InterPro" id="IPR058624">
    <property type="entry name" value="MdtA-like_HH"/>
</dbReference>
<evidence type="ECO:0000256" key="1">
    <source>
        <dbReference type="ARBA" id="ARBA00009477"/>
    </source>
</evidence>
<dbReference type="EMBL" id="FTLW01000002">
    <property type="protein sequence ID" value="SIQ37405.1"/>
    <property type="molecule type" value="Genomic_DNA"/>
</dbReference>
<gene>
    <name evidence="7" type="ORF">SAMN05421546_1213</name>
</gene>
<keyword evidence="8" id="KW-1185">Reference proteome</keyword>
<feature type="domain" description="Multidrug resistance protein MdtA-like barrel-sandwich hybrid" evidence="5">
    <location>
        <begin position="79"/>
        <end position="211"/>
    </location>
</feature>
<dbReference type="STRING" id="1604334.SAMN05421546_1213"/>
<feature type="signal peptide" evidence="3">
    <location>
        <begin position="1"/>
        <end position="29"/>
    </location>
</feature>
<evidence type="ECO:0000313" key="8">
    <source>
        <dbReference type="Proteomes" id="UP000241788"/>
    </source>
</evidence>
<evidence type="ECO:0000259" key="6">
    <source>
        <dbReference type="Pfam" id="PF25954"/>
    </source>
</evidence>
<dbReference type="Gene3D" id="1.10.287.470">
    <property type="entry name" value="Helix hairpin bin"/>
    <property type="match status" value="1"/>
</dbReference>
<dbReference type="SUPFAM" id="SSF111369">
    <property type="entry name" value="HlyD-like secretion proteins"/>
    <property type="match status" value="1"/>
</dbReference>
<keyword evidence="3" id="KW-0732">Signal</keyword>
<dbReference type="Gene3D" id="2.40.50.100">
    <property type="match status" value="1"/>
</dbReference>
<dbReference type="InterPro" id="IPR058625">
    <property type="entry name" value="MdtA-like_BSH"/>
</dbReference>
<dbReference type="NCBIfam" id="TIGR01730">
    <property type="entry name" value="RND_mfp"/>
    <property type="match status" value="1"/>
</dbReference>
<reference evidence="8" key="1">
    <citation type="submission" date="2017-01" db="EMBL/GenBank/DDBJ databases">
        <authorList>
            <person name="Varghese N."/>
            <person name="Submissions S."/>
        </authorList>
    </citation>
    <scope>NUCLEOTIDE SEQUENCE [LARGE SCALE GENOMIC DNA]</scope>
    <source>
        <strain evidence="8">UM1</strain>
    </source>
</reference>
<feature type="domain" description="CusB-like beta-barrel" evidence="6">
    <location>
        <begin position="223"/>
        <end position="293"/>
    </location>
</feature>
<accession>A0A1N6S8H5</accession>
<feature type="domain" description="Multidrug resistance protein MdtA-like alpha-helical hairpin" evidence="4">
    <location>
        <begin position="114"/>
        <end position="172"/>
    </location>
</feature>
<sequence length="395" mass="40877">MSVPNIARLRPYRAALLALAIATALPACKKDESEADAAKQAAASAMAVSTAPVVTREMPRALTVSGPVSPVEEMQLGVEVTGLRVTALNVDVGQSVRRGQVLLTLDHRTLDSDLAQANAALREAEAGAALARSNLARGQQLASGKYISAMALDELRANRTASEARLGTARAARDAVALRRSFADLRAPANGLISKRLVQPGQVVAAGTPLMHLIKDSRLEWRAELPASQLALVKPGDIIRLTSPTGDAVEGRVRAVSPGVDATTRTGTLYADLPAGLIQAGTLQPGTYLEGRIETGIGQATVIPQAAVVLRDGFPTVFTVDAESIAHQQQVKTAGKDAGFVEVSGLKDGTQVVVEGAGFLADGDRVRVVPSSKATAPAPTSTAATSTNNGKSAQP</sequence>
<dbReference type="RefSeq" id="WP_076586232.1">
    <property type="nucleotide sequence ID" value="NZ_FTLW01000002.1"/>
</dbReference>
<dbReference type="OrthoDB" id="7265739at2"/>
<evidence type="ECO:0000259" key="5">
    <source>
        <dbReference type="Pfam" id="PF25917"/>
    </source>
</evidence>
<dbReference type="GO" id="GO:0015562">
    <property type="term" value="F:efflux transmembrane transporter activity"/>
    <property type="evidence" value="ECO:0007669"/>
    <property type="project" value="TreeGrafter"/>
</dbReference>
<comment type="similarity">
    <text evidence="1">Belongs to the membrane fusion protein (MFP) (TC 8.A.1) family.</text>
</comment>
<evidence type="ECO:0000256" key="2">
    <source>
        <dbReference type="SAM" id="MobiDB-lite"/>
    </source>
</evidence>
<dbReference type="Proteomes" id="UP000241788">
    <property type="component" value="Unassembled WGS sequence"/>
</dbReference>
<dbReference type="GO" id="GO:1990281">
    <property type="term" value="C:efflux pump complex"/>
    <property type="evidence" value="ECO:0007669"/>
    <property type="project" value="TreeGrafter"/>
</dbReference>
<feature type="compositionally biased region" description="Low complexity" evidence="2">
    <location>
        <begin position="370"/>
        <end position="387"/>
    </location>
</feature>
<dbReference type="Gene3D" id="2.40.420.20">
    <property type="match status" value="1"/>
</dbReference>
<dbReference type="Pfam" id="PF25876">
    <property type="entry name" value="HH_MFP_RND"/>
    <property type="match status" value="1"/>
</dbReference>
<dbReference type="InterPro" id="IPR058792">
    <property type="entry name" value="Beta-barrel_RND_2"/>
</dbReference>